<dbReference type="Proteomes" id="UP000287651">
    <property type="component" value="Unassembled WGS sequence"/>
</dbReference>
<dbReference type="EMBL" id="AMZH03008226">
    <property type="protein sequence ID" value="RRT59407.1"/>
    <property type="molecule type" value="Genomic_DNA"/>
</dbReference>
<evidence type="ECO:0000313" key="2">
    <source>
        <dbReference type="EMBL" id="RRT59407.1"/>
    </source>
</evidence>
<feature type="region of interest" description="Disordered" evidence="1">
    <location>
        <begin position="1"/>
        <end position="109"/>
    </location>
</feature>
<organism evidence="2 3">
    <name type="scientific">Ensete ventricosum</name>
    <name type="common">Abyssinian banana</name>
    <name type="synonym">Musa ensete</name>
    <dbReference type="NCBI Taxonomy" id="4639"/>
    <lineage>
        <taxon>Eukaryota</taxon>
        <taxon>Viridiplantae</taxon>
        <taxon>Streptophyta</taxon>
        <taxon>Embryophyta</taxon>
        <taxon>Tracheophyta</taxon>
        <taxon>Spermatophyta</taxon>
        <taxon>Magnoliopsida</taxon>
        <taxon>Liliopsida</taxon>
        <taxon>Zingiberales</taxon>
        <taxon>Musaceae</taxon>
        <taxon>Ensete</taxon>
    </lineage>
</organism>
<dbReference type="AlphaFoldDB" id="A0A426Z5Z1"/>
<proteinExistence type="predicted"/>
<protein>
    <submittedName>
        <fullName evidence="2">Uncharacterized protein</fullName>
    </submittedName>
</protein>
<gene>
    <name evidence="2" type="ORF">B296_00018528</name>
</gene>
<evidence type="ECO:0000256" key="1">
    <source>
        <dbReference type="SAM" id="MobiDB-lite"/>
    </source>
</evidence>
<feature type="compositionally biased region" description="Low complexity" evidence="1">
    <location>
        <begin position="33"/>
        <end position="46"/>
    </location>
</feature>
<name>A0A426Z5Z1_ENSVE</name>
<reference evidence="2 3" key="1">
    <citation type="journal article" date="2014" name="Agronomy (Basel)">
        <title>A Draft Genome Sequence for Ensete ventricosum, the Drought-Tolerant Tree Against Hunger.</title>
        <authorList>
            <person name="Harrison J."/>
            <person name="Moore K.A."/>
            <person name="Paszkiewicz K."/>
            <person name="Jones T."/>
            <person name="Grant M."/>
            <person name="Ambacheew D."/>
            <person name="Muzemil S."/>
            <person name="Studholme D.J."/>
        </authorList>
    </citation>
    <scope>NUCLEOTIDE SEQUENCE [LARGE SCALE GENOMIC DNA]</scope>
</reference>
<feature type="compositionally biased region" description="Polar residues" evidence="1">
    <location>
        <begin position="12"/>
        <end position="26"/>
    </location>
</feature>
<evidence type="ECO:0000313" key="3">
    <source>
        <dbReference type="Proteomes" id="UP000287651"/>
    </source>
</evidence>
<comment type="caution">
    <text evidence="2">The sequence shown here is derived from an EMBL/GenBank/DDBJ whole genome shotgun (WGS) entry which is preliminary data.</text>
</comment>
<accession>A0A426Z5Z1</accession>
<sequence length="191" mass="20519">MRIQQLELIGGSSRSRIPATQLSGRSPSPVRQLALSSPAALELPAPMEGPNPSRRRRSRGSDLDGGGLIGAAAVEGEGFGGEEEGDAGSLSGRRQIQEEEETKPTIHSNSRELAGFPVWLLDAAARMLGEVSSTEWRAIDGERTQLADTCRRLHLMPVSSPGTCTGKNEHGEKTQMLMYRTSLGNVEKQKA</sequence>